<proteinExistence type="predicted"/>
<dbReference type="GO" id="GO:0003677">
    <property type="term" value="F:DNA binding"/>
    <property type="evidence" value="ECO:0007669"/>
    <property type="project" value="InterPro"/>
</dbReference>
<dbReference type="EMBL" id="AP014862">
    <property type="protein sequence ID" value="BAU74823.1"/>
    <property type="molecule type" value="Genomic_DNA"/>
</dbReference>
<sequence length="71" mass="8053">MSSNDPLHGMTLAKILEALVAHYGWEGLGSRIDIRCFTSDPSIKSSLTFLRKTPWAREKVEALYIEMTRRG</sequence>
<dbReference type="KEGG" id="pfuw:KF707C_31350"/>
<accession>A0AAD1C2D8</accession>
<dbReference type="Pfam" id="PF09905">
    <property type="entry name" value="VF530"/>
    <property type="match status" value="1"/>
</dbReference>
<organism evidence="1 2">
    <name type="scientific">Metapseudomonas furukawaii</name>
    <name type="common">Pseudomonas furukawaii</name>
    <dbReference type="NCBI Taxonomy" id="1149133"/>
    <lineage>
        <taxon>Bacteria</taxon>
        <taxon>Pseudomonadati</taxon>
        <taxon>Pseudomonadota</taxon>
        <taxon>Gammaproteobacteria</taxon>
        <taxon>Pseudomonadales</taxon>
        <taxon>Pseudomonadaceae</taxon>
        <taxon>Metapseudomonas</taxon>
    </lineage>
</organism>
<dbReference type="Gene3D" id="1.10.720.30">
    <property type="entry name" value="SAP domain"/>
    <property type="match status" value="1"/>
</dbReference>
<dbReference type="RefSeq" id="WP_004420041.1">
    <property type="nucleotide sequence ID" value="NZ_AJMR01000045.1"/>
</dbReference>
<evidence type="ECO:0000313" key="2">
    <source>
        <dbReference type="Proteomes" id="UP000218554"/>
    </source>
</evidence>
<dbReference type="InterPro" id="IPR018668">
    <property type="entry name" value="DNA-binding_VF530-like"/>
</dbReference>
<reference evidence="2" key="1">
    <citation type="submission" date="2015-05" db="EMBL/GenBank/DDBJ databases">
        <title>Draft genome sequencing of a biphenyl-degrading bacterium, Pseudomonas balearica KF707 (=NBRC110670).</title>
        <authorList>
            <person name="Kimura N."/>
            <person name="Hirose J."/>
            <person name="Watanabe T."/>
            <person name="Suenaga H."/>
            <person name="Fujihara H."/>
            <person name="Noguchi M."/>
            <person name="Hashimoto M."/>
            <person name="Shimodaira J."/>
            <person name="Tsuchikane K."/>
            <person name="Hosoyama A."/>
            <person name="Yamazoe A."/>
            <person name="Fujita N."/>
            <person name="Furukawa K."/>
        </authorList>
    </citation>
    <scope>NUCLEOTIDE SEQUENCE [LARGE SCALE GENOMIC DNA]</scope>
    <source>
        <strain evidence="2">DSM 10086 / NBRC 110670 / KF707</strain>
    </source>
</reference>
<dbReference type="Proteomes" id="UP000218554">
    <property type="component" value="Chromosome"/>
</dbReference>
<dbReference type="InterPro" id="IPR036361">
    <property type="entry name" value="SAP_dom_sf"/>
</dbReference>
<protein>
    <recommendedName>
        <fullName evidence="3">DUF2132 domain-containing protein</fullName>
    </recommendedName>
</protein>
<gene>
    <name evidence="1" type="ORF">KF707C_31350</name>
</gene>
<keyword evidence="2" id="KW-1185">Reference proteome</keyword>
<reference evidence="1 2" key="2">
    <citation type="journal article" date="2017" name="Int. J. Syst. Evol. Microbiol.">
        <title>Pseudomonas furukawaii sp. nov., a polychlorinated biphenyl-degrading bacterium isolated from biphenyl-contaminated soil in Japan.</title>
        <authorList>
            <person name="Kimura N."/>
            <person name="Watanabe T."/>
            <person name="Suenaga H."/>
            <person name="Fujihara H."/>
            <person name="Futagami T."/>
            <person name="Goto M."/>
            <person name="Hanada S."/>
            <person name="Hirose J."/>
        </authorList>
    </citation>
    <scope>NUCLEOTIDE SEQUENCE [LARGE SCALE GENOMIC DNA]</scope>
    <source>
        <strain evidence="2">DSM 10086 / NBRC 110670 / KF707</strain>
    </source>
</reference>
<name>A0AAD1C2D8_METFU</name>
<dbReference type="AlphaFoldDB" id="A0AAD1C2D8"/>
<evidence type="ECO:0008006" key="3">
    <source>
        <dbReference type="Google" id="ProtNLM"/>
    </source>
</evidence>
<evidence type="ECO:0000313" key="1">
    <source>
        <dbReference type="EMBL" id="BAU74823.1"/>
    </source>
</evidence>